<dbReference type="AlphaFoldDB" id="A0AAE1PMK8"/>
<dbReference type="Proteomes" id="UP001292094">
    <property type="component" value="Unassembled WGS sequence"/>
</dbReference>
<evidence type="ECO:0000313" key="4">
    <source>
        <dbReference type="EMBL" id="KAK4310808.1"/>
    </source>
</evidence>
<dbReference type="GO" id="GO:0016787">
    <property type="term" value="F:hydrolase activity"/>
    <property type="evidence" value="ECO:0007669"/>
    <property type="project" value="UniProtKB-KW"/>
</dbReference>
<dbReference type="GO" id="GO:0032526">
    <property type="term" value="P:response to retinoic acid"/>
    <property type="evidence" value="ECO:0007669"/>
    <property type="project" value="TreeGrafter"/>
</dbReference>
<accession>A0AAE1PMK8</accession>
<reference evidence="4" key="1">
    <citation type="submission" date="2023-11" db="EMBL/GenBank/DDBJ databases">
        <title>Genome assemblies of two species of porcelain crab, Petrolisthes cinctipes and Petrolisthes manimaculis (Anomura: Porcellanidae).</title>
        <authorList>
            <person name="Angst P."/>
        </authorList>
    </citation>
    <scope>NUCLEOTIDE SEQUENCE</scope>
    <source>
        <strain evidence="4">PB745_02</strain>
        <tissue evidence="4">Gill</tissue>
    </source>
</reference>
<evidence type="ECO:0000313" key="5">
    <source>
        <dbReference type="Proteomes" id="UP001292094"/>
    </source>
</evidence>
<dbReference type="InterPro" id="IPR005645">
    <property type="entry name" value="FSH-like_dom"/>
</dbReference>
<dbReference type="SUPFAM" id="SSF53474">
    <property type="entry name" value="alpha/beta-Hydrolases"/>
    <property type="match status" value="1"/>
</dbReference>
<dbReference type="Pfam" id="PF03959">
    <property type="entry name" value="FSH1"/>
    <property type="match status" value="1"/>
</dbReference>
<comment type="similarity">
    <text evidence="1">Belongs to the LovG family.</text>
</comment>
<protein>
    <recommendedName>
        <fullName evidence="3">Serine hydrolase domain-containing protein</fullName>
    </recommendedName>
</protein>
<comment type="caution">
    <text evidence="4">The sequence shown here is derived from an EMBL/GenBank/DDBJ whole genome shotgun (WGS) entry which is preliminary data.</text>
</comment>
<dbReference type="EMBL" id="JAWZYT010001596">
    <property type="protein sequence ID" value="KAK4310808.1"/>
    <property type="molecule type" value="Genomic_DNA"/>
</dbReference>
<dbReference type="Gene3D" id="3.40.50.1820">
    <property type="entry name" value="alpha/beta hydrolase"/>
    <property type="match status" value="1"/>
</dbReference>
<proteinExistence type="inferred from homology"/>
<dbReference type="GO" id="GO:0005634">
    <property type="term" value="C:nucleus"/>
    <property type="evidence" value="ECO:0007669"/>
    <property type="project" value="TreeGrafter"/>
</dbReference>
<dbReference type="PANTHER" id="PTHR48070">
    <property type="entry name" value="ESTERASE OVCA2"/>
    <property type="match status" value="1"/>
</dbReference>
<evidence type="ECO:0000256" key="1">
    <source>
        <dbReference type="ARBA" id="ARBA00005863"/>
    </source>
</evidence>
<evidence type="ECO:0000256" key="2">
    <source>
        <dbReference type="ARBA" id="ARBA00022801"/>
    </source>
</evidence>
<name>A0AAE1PMK8_9EUCA</name>
<keyword evidence="2" id="KW-0378">Hydrolase</keyword>
<evidence type="ECO:0000259" key="3">
    <source>
        <dbReference type="Pfam" id="PF03959"/>
    </source>
</evidence>
<dbReference type="FunFam" id="3.40.50.1820:FF:000073">
    <property type="entry name" value="esterase OVCA2 isoform X6"/>
    <property type="match status" value="1"/>
</dbReference>
<gene>
    <name evidence="4" type="ORF">Pmani_017664</name>
</gene>
<feature type="domain" description="Serine hydrolase" evidence="3">
    <location>
        <begin position="8"/>
        <end position="212"/>
    </location>
</feature>
<keyword evidence="5" id="KW-1185">Reference proteome</keyword>
<dbReference type="InterPro" id="IPR050593">
    <property type="entry name" value="LovG"/>
</dbReference>
<dbReference type="InterPro" id="IPR029058">
    <property type="entry name" value="AB_hydrolase_fold"/>
</dbReference>
<dbReference type="GO" id="GO:0005737">
    <property type="term" value="C:cytoplasm"/>
    <property type="evidence" value="ECO:0007669"/>
    <property type="project" value="TreeGrafter"/>
</dbReference>
<sequence length="227" mass="25206">MNVTNQLPLRILCLHGYRQTGITFREKTGAFRKQLKKHAEFVFMTSPVQVPSNDKVKEEGGGGEGGEGAGWWFSQSNNSFRAQEVSQCVKGYQEGLEAIEEFARESGPFDGLLGFSQGAAMLGLLCGLQQQGKLSFSFKFAIFASSFKSRSLPHQSLYSETITLPTLHIYGETDQVIEKSMSDEFVELFQDGETLVHTGGHFIPAKADNKSTYVNFLQRMTHLCRGS</sequence>
<organism evidence="4 5">
    <name type="scientific">Petrolisthes manimaculis</name>
    <dbReference type="NCBI Taxonomy" id="1843537"/>
    <lineage>
        <taxon>Eukaryota</taxon>
        <taxon>Metazoa</taxon>
        <taxon>Ecdysozoa</taxon>
        <taxon>Arthropoda</taxon>
        <taxon>Crustacea</taxon>
        <taxon>Multicrustacea</taxon>
        <taxon>Malacostraca</taxon>
        <taxon>Eumalacostraca</taxon>
        <taxon>Eucarida</taxon>
        <taxon>Decapoda</taxon>
        <taxon>Pleocyemata</taxon>
        <taxon>Anomura</taxon>
        <taxon>Galatheoidea</taxon>
        <taxon>Porcellanidae</taxon>
        <taxon>Petrolisthes</taxon>
    </lineage>
</organism>
<dbReference type="PANTHER" id="PTHR48070:SF6">
    <property type="entry name" value="ESTERASE OVCA2"/>
    <property type="match status" value="1"/>
</dbReference>